<dbReference type="Gene3D" id="1.10.1220.10">
    <property type="entry name" value="Met repressor-like"/>
    <property type="match status" value="1"/>
</dbReference>
<dbReference type="GO" id="GO:0006355">
    <property type="term" value="P:regulation of DNA-templated transcription"/>
    <property type="evidence" value="ECO:0007669"/>
    <property type="project" value="InterPro"/>
</dbReference>
<evidence type="ECO:0000313" key="4">
    <source>
        <dbReference type="Proteomes" id="UP001434419"/>
    </source>
</evidence>
<dbReference type="Proteomes" id="UP001434419">
    <property type="component" value="Unassembled WGS sequence"/>
</dbReference>
<sequence length="43" mass="5222">MTRKQITLRMSNDLYEGLRRLAERKQISINNLIVNVLWKQIKH</sequence>
<dbReference type="RefSeq" id="WP_005729368.1">
    <property type="nucleotide sequence ID" value="NZ_CP076522.1"/>
</dbReference>
<dbReference type="InterPro" id="IPR010985">
    <property type="entry name" value="Ribbon_hlx_hlx"/>
</dbReference>
<name>A0A2N5KX60_9LACO</name>
<dbReference type="EMBL" id="JBETVU010000012">
    <property type="protein sequence ID" value="MES5149657.1"/>
    <property type="molecule type" value="Genomic_DNA"/>
</dbReference>
<dbReference type="InterPro" id="IPR008651">
    <property type="entry name" value="Uncharacterised_HicB"/>
</dbReference>
<organism evidence="2 3">
    <name type="scientific">Lactobacillus crispatus</name>
    <dbReference type="NCBI Taxonomy" id="47770"/>
    <lineage>
        <taxon>Bacteria</taxon>
        <taxon>Bacillati</taxon>
        <taxon>Bacillota</taxon>
        <taxon>Bacilli</taxon>
        <taxon>Lactobacillales</taxon>
        <taxon>Lactobacillaceae</taxon>
        <taxon>Lactobacillus</taxon>
    </lineage>
</organism>
<dbReference type="InterPro" id="IPR013321">
    <property type="entry name" value="Arc_rbn_hlx_hlx"/>
</dbReference>
<accession>A0A2N5KX60</accession>
<keyword evidence="4" id="KW-1185">Reference proteome</keyword>
<dbReference type="EMBL" id="PKIW01000042">
    <property type="protein sequence ID" value="PLT10814.1"/>
    <property type="molecule type" value="Genomic_DNA"/>
</dbReference>
<evidence type="ECO:0000313" key="3">
    <source>
        <dbReference type="Proteomes" id="UP000235119"/>
    </source>
</evidence>
<comment type="caution">
    <text evidence="2">The sequence shown here is derived from an EMBL/GenBank/DDBJ whole genome shotgun (WGS) entry which is preliminary data.</text>
</comment>
<protein>
    <submittedName>
        <fullName evidence="2">Toxin-antitoxin system HicB family antitoxin</fullName>
    </submittedName>
</protein>
<gene>
    <name evidence="1" type="ORF">ABVC42_06920</name>
    <name evidence="2" type="ORF">CYJ79_08250</name>
</gene>
<reference evidence="2 3" key="1">
    <citation type="submission" date="2017-12" db="EMBL/GenBank/DDBJ databases">
        <title>Phylogenetic diversity of female urinary microbiome.</title>
        <authorList>
            <person name="Thomas-White K."/>
            <person name="Wolfe A.J."/>
        </authorList>
    </citation>
    <scope>NUCLEOTIDE SEQUENCE [LARGE SCALE GENOMIC DNA]</scope>
    <source>
        <strain evidence="2 3">UMB0085</strain>
    </source>
</reference>
<evidence type="ECO:0000313" key="2">
    <source>
        <dbReference type="EMBL" id="PLT10814.1"/>
    </source>
</evidence>
<proteinExistence type="predicted"/>
<evidence type="ECO:0000313" key="1">
    <source>
        <dbReference type="EMBL" id="MES5149657.1"/>
    </source>
</evidence>
<dbReference type="AlphaFoldDB" id="A0A2N5KX60"/>
<dbReference type="Pfam" id="PF05534">
    <property type="entry name" value="HicB"/>
    <property type="match status" value="1"/>
</dbReference>
<reference evidence="1" key="2">
    <citation type="submission" date="2024-06" db="EMBL/GenBank/DDBJ databases">
        <title>Vaginal Lactobacillus fatty acid response mechanisms reveal a metabolite-targeted strategy for bacterial vaginosis treatment.</title>
        <authorList>
            <person name="Zhu M."/>
            <person name="Blainey P.C."/>
            <person name="Bloom S.M."/>
            <person name="Kwon D.S."/>
        </authorList>
    </citation>
    <scope>NUCLEOTIDE SEQUENCE</scope>
    <source>
        <strain evidence="1">194_F1_1</strain>
    </source>
</reference>
<dbReference type="SUPFAM" id="SSF47598">
    <property type="entry name" value="Ribbon-helix-helix"/>
    <property type="match status" value="1"/>
</dbReference>
<dbReference type="Proteomes" id="UP000235119">
    <property type="component" value="Unassembled WGS sequence"/>
</dbReference>